<feature type="region of interest" description="Disordered" evidence="1">
    <location>
        <begin position="1"/>
        <end position="40"/>
    </location>
</feature>
<keyword evidence="3" id="KW-1185">Reference proteome</keyword>
<dbReference type="AlphaFoldDB" id="A0A9P7N9X3"/>
<name>A0A9P7N9X3_9HYPO</name>
<evidence type="ECO:0000256" key="1">
    <source>
        <dbReference type="SAM" id="MobiDB-lite"/>
    </source>
</evidence>
<dbReference type="Proteomes" id="UP000748025">
    <property type="component" value="Unassembled WGS sequence"/>
</dbReference>
<evidence type="ECO:0000313" key="2">
    <source>
        <dbReference type="EMBL" id="KAG6006219.1"/>
    </source>
</evidence>
<organism evidence="2 3">
    <name type="scientific">Claviceps pusilla</name>
    <dbReference type="NCBI Taxonomy" id="123648"/>
    <lineage>
        <taxon>Eukaryota</taxon>
        <taxon>Fungi</taxon>
        <taxon>Dikarya</taxon>
        <taxon>Ascomycota</taxon>
        <taxon>Pezizomycotina</taxon>
        <taxon>Sordariomycetes</taxon>
        <taxon>Hypocreomycetidae</taxon>
        <taxon>Hypocreales</taxon>
        <taxon>Clavicipitaceae</taxon>
        <taxon>Claviceps</taxon>
    </lineage>
</organism>
<dbReference type="OrthoDB" id="3348320at2759"/>
<accession>A0A9P7N9X3</accession>
<dbReference type="EMBL" id="SRPW01001142">
    <property type="protein sequence ID" value="KAG6006219.1"/>
    <property type="molecule type" value="Genomic_DNA"/>
</dbReference>
<reference evidence="2" key="1">
    <citation type="journal article" date="2020" name="bioRxiv">
        <title>Whole genome comparisons of ergot fungi reveals the divergence and evolution of species within the genus Claviceps are the result of varying mechanisms driving genome evolution and host range expansion.</title>
        <authorList>
            <person name="Wyka S.A."/>
            <person name="Mondo S.J."/>
            <person name="Liu M."/>
            <person name="Dettman J."/>
            <person name="Nalam V."/>
            <person name="Broders K.D."/>
        </authorList>
    </citation>
    <scope>NUCLEOTIDE SEQUENCE</scope>
    <source>
        <strain evidence="2">CCC 602</strain>
    </source>
</reference>
<feature type="compositionally biased region" description="Basic and acidic residues" evidence="1">
    <location>
        <begin position="9"/>
        <end position="18"/>
    </location>
</feature>
<protein>
    <submittedName>
        <fullName evidence="2">Uncharacterized protein</fullName>
    </submittedName>
</protein>
<gene>
    <name evidence="2" type="ORF">E4U43_000475</name>
</gene>
<evidence type="ECO:0000313" key="3">
    <source>
        <dbReference type="Proteomes" id="UP000748025"/>
    </source>
</evidence>
<sequence>MGCSPSKPSRRDAVELQPRHQRRQVTISSPTGGPVLVPPTYRDQSGAPIKHTPYELDHDTIQTALTDMSAFLEERGVRVELVTVGGAVNTLYLRSRLTTHDVDFFLRSATSSRYNIVHEAARFANRRKEGHLGVEWLNNATQLFLPIQLQRQLYDAALEQGTLVFESTSLRVYAAPWSYALCGKLNRLCDVDPRPYDLPDASVYLHEYLRTSDRQSVGAREIREWCKEFNKKMTDKVLEELDEAYSQSYGHRVIDWEM</sequence>
<comment type="caution">
    <text evidence="2">The sequence shown here is derived from an EMBL/GenBank/DDBJ whole genome shotgun (WGS) entry which is preliminary data.</text>
</comment>
<proteinExistence type="predicted"/>